<name>A0A926E9D2_9FIRM</name>
<dbReference type="Proteomes" id="UP000660861">
    <property type="component" value="Unassembled WGS sequence"/>
</dbReference>
<keyword evidence="2" id="KW-1185">Reference proteome</keyword>
<protein>
    <submittedName>
        <fullName evidence="1">DUF1284 domain-containing protein</fullName>
    </submittedName>
</protein>
<organism evidence="1 2">
    <name type="scientific">Zongyangia hominis</name>
    <dbReference type="NCBI Taxonomy" id="2763677"/>
    <lineage>
        <taxon>Bacteria</taxon>
        <taxon>Bacillati</taxon>
        <taxon>Bacillota</taxon>
        <taxon>Clostridia</taxon>
        <taxon>Eubacteriales</taxon>
        <taxon>Oscillospiraceae</taxon>
        <taxon>Zongyangia</taxon>
    </lineage>
</organism>
<dbReference type="EMBL" id="JACRTC010000003">
    <property type="protein sequence ID" value="MBC8570320.1"/>
    <property type="molecule type" value="Genomic_DNA"/>
</dbReference>
<dbReference type="InterPro" id="IPR009702">
    <property type="entry name" value="DUF1284"/>
</dbReference>
<gene>
    <name evidence="1" type="ORF">H8709_05700</name>
</gene>
<dbReference type="AlphaFoldDB" id="A0A926E9D2"/>
<sequence length="122" mass="13496">MVTLRPHHGLCIRHFAGKGYSPAFVKRMAEVIEELRRNPGQPIFLRSGADVLCAACPHRREEGCASGQKPVDYDATCLKLCGLKEGAVLSWEAYAKRVEEAVIAPGRLEEVCKGCQWIALCR</sequence>
<reference evidence="1" key="1">
    <citation type="submission" date="2020-08" db="EMBL/GenBank/DDBJ databases">
        <title>Genome public.</title>
        <authorList>
            <person name="Liu C."/>
            <person name="Sun Q."/>
        </authorList>
    </citation>
    <scope>NUCLEOTIDE SEQUENCE</scope>
    <source>
        <strain evidence="1">NSJ-54</strain>
    </source>
</reference>
<proteinExistence type="predicted"/>
<dbReference type="Pfam" id="PF06935">
    <property type="entry name" value="DUF1284"/>
    <property type="match status" value="1"/>
</dbReference>
<evidence type="ECO:0000313" key="2">
    <source>
        <dbReference type="Proteomes" id="UP000660861"/>
    </source>
</evidence>
<dbReference type="RefSeq" id="WP_262397416.1">
    <property type="nucleotide sequence ID" value="NZ_JACRTC010000003.1"/>
</dbReference>
<accession>A0A926E9D2</accession>
<comment type="caution">
    <text evidence="1">The sequence shown here is derived from an EMBL/GenBank/DDBJ whole genome shotgun (WGS) entry which is preliminary data.</text>
</comment>
<evidence type="ECO:0000313" key="1">
    <source>
        <dbReference type="EMBL" id="MBC8570320.1"/>
    </source>
</evidence>